<dbReference type="PROSITE" id="PS51788">
    <property type="entry name" value="CULT"/>
    <property type="match status" value="1"/>
</dbReference>
<evidence type="ECO:0000256" key="1">
    <source>
        <dbReference type="ARBA" id="ARBA00022723"/>
    </source>
</evidence>
<proteinExistence type="inferred from homology"/>
<evidence type="ECO:0000313" key="5">
    <source>
        <dbReference type="EMBL" id="KNC74309.1"/>
    </source>
</evidence>
<feature type="non-terminal residue" evidence="5">
    <location>
        <position position="1"/>
    </location>
</feature>
<dbReference type="CDD" id="cd15777">
    <property type="entry name" value="CRBN_C_like"/>
    <property type="match status" value="1"/>
</dbReference>
<feature type="domain" description="CULT" evidence="4">
    <location>
        <begin position="3"/>
        <end position="109"/>
    </location>
</feature>
<dbReference type="eggNOG" id="KOG1400">
    <property type="taxonomic scope" value="Eukaryota"/>
</dbReference>
<organism evidence="5 6">
    <name type="scientific">Sphaeroforma arctica JP610</name>
    <dbReference type="NCBI Taxonomy" id="667725"/>
    <lineage>
        <taxon>Eukaryota</taxon>
        <taxon>Ichthyosporea</taxon>
        <taxon>Ichthyophonida</taxon>
        <taxon>Sphaeroforma</taxon>
    </lineage>
</organism>
<evidence type="ECO:0000259" key="4">
    <source>
        <dbReference type="PROSITE" id="PS51788"/>
    </source>
</evidence>
<keyword evidence="6" id="KW-1185">Reference proteome</keyword>
<dbReference type="RefSeq" id="XP_014148211.1">
    <property type="nucleotide sequence ID" value="XM_014292736.1"/>
</dbReference>
<accession>A0A0L0FC55</accession>
<evidence type="ECO:0000313" key="6">
    <source>
        <dbReference type="Proteomes" id="UP000054560"/>
    </source>
</evidence>
<reference evidence="5 6" key="1">
    <citation type="submission" date="2011-02" db="EMBL/GenBank/DDBJ databases">
        <title>The Genome Sequence of Sphaeroforma arctica JP610.</title>
        <authorList>
            <consortium name="The Broad Institute Genome Sequencing Platform"/>
            <person name="Russ C."/>
            <person name="Cuomo C."/>
            <person name="Young S.K."/>
            <person name="Zeng Q."/>
            <person name="Gargeya S."/>
            <person name="Alvarado L."/>
            <person name="Berlin A."/>
            <person name="Chapman S.B."/>
            <person name="Chen Z."/>
            <person name="Freedman E."/>
            <person name="Gellesch M."/>
            <person name="Goldberg J."/>
            <person name="Griggs A."/>
            <person name="Gujja S."/>
            <person name="Heilman E."/>
            <person name="Heiman D."/>
            <person name="Howarth C."/>
            <person name="Mehta T."/>
            <person name="Neiman D."/>
            <person name="Pearson M."/>
            <person name="Roberts A."/>
            <person name="Saif S."/>
            <person name="Shea T."/>
            <person name="Shenoy N."/>
            <person name="Sisk P."/>
            <person name="Stolte C."/>
            <person name="Sykes S."/>
            <person name="White J."/>
            <person name="Yandava C."/>
            <person name="Burger G."/>
            <person name="Gray M.W."/>
            <person name="Holland P.W.H."/>
            <person name="King N."/>
            <person name="Lang F.B.F."/>
            <person name="Roger A.J."/>
            <person name="Ruiz-Trillo I."/>
            <person name="Haas B."/>
            <person name="Nusbaum C."/>
            <person name="Birren B."/>
        </authorList>
    </citation>
    <scope>NUCLEOTIDE SEQUENCE [LARGE SCALE GENOMIC DNA]</scope>
    <source>
        <strain evidence="5 6">JP610</strain>
    </source>
</reference>
<keyword evidence="2" id="KW-0862">Zinc</keyword>
<gene>
    <name evidence="5" type="ORF">SARC_13140</name>
</gene>
<evidence type="ECO:0000256" key="3">
    <source>
        <dbReference type="RuleBase" id="RU110713"/>
    </source>
</evidence>
<dbReference type="AlphaFoldDB" id="A0A0L0FC55"/>
<name>A0A0L0FC55_9EUKA</name>
<dbReference type="FunFam" id="2.170.150.20:FF:000007">
    <property type="entry name" value="Protein cereblon"/>
    <property type="match status" value="1"/>
</dbReference>
<dbReference type="EMBL" id="KQ244531">
    <property type="protein sequence ID" value="KNC74309.1"/>
    <property type="molecule type" value="Genomic_DNA"/>
</dbReference>
<dbReference type="Proteomes" id="UP000054560">
    <property type="component" value="Unassembled WGS sequence"/>
</dbReference>
<dbReference type="OrthoDB" id="267517at2759"/>
<dbReference type="Gene3D" id="2.170.150.20">
    <property type="entry name" value="Peptide methionine sulfoxide reductase"/>
    <property type="match status" value="1"/>
</dbReference>
<dbReference type="GeneID" id="25913644"/>
<protein>
    <recommendedName>
        <fullName evidence="3">Protein yippee-like</fullName>
    </recommendedName>
</protein>
<dbReference type="Pfam" id="PF03226">
    <property type="entry name" value="Yippee-Mis18"/>
    <property type="match status" value="1"/>
</dbReference>
<evidence type="ECO:0000256" key="2">
    <source>
        <dbReference type="ARBA" id="ARBA00022833"/>
    </source>
</evidence>
<sequence length="109" mass="12427">QRNAYAKCVYCGVSIARVGDVFDMNAAGTVQAYVNPHGVVHETLTVKCILRQNVLLSGRPCEQDSWFPQYAWTILNCAECYHHLGWRFTATTQLNPKEFWGLRRASVMF</sequence>
<dbReference type="STRING" id="667725.A0A0L0FC55"/>
<dbReference type="InterPro" id="IPR004910">
    <property type="entry name" value="Yippee/Mis18/Cereblon"/>
</dbReference>
<keyword evidence="1" id="KW-0479">Metal-binding</keyword>
<comment type="similarity">
    <text evidence="3">Belongs to the yippee family.</text>
</comment>
<dbReference type="InterPro" id="IPR034750">
    <property type="entry name" value="CULT"/>
</dbReference>